<proteinExistence type="predicted"/>
<feature type="compositionally biased region" description="Low complexity" evidence="1">
    <location>
        <begin position="147"/>
        <end position="156"/>
    </location>
</feature>
<dbReference type="SUPFAM" id="SSF52833">
    <property type="entry name" value="Thioredoxin-like"/>
    <property type="match status" value="1"/>
</dbReference>
<organism evidence="3">
    <name type="scientific">Arabidopsis thaliana</name>
    <name type="common">Mouse-ear cress</name>
    <dbReference type="NCBI Taxonomy" id="3702"/>
    <lineage>
        <taxon>Eukaryota</taxon>
        <taxon>Viridiplantae</taxon>
        <taxon>Streptophyta</taxon>
        <taxon>Embryophyta</taxon>
        <taxon>Tracheophyta</taxon>
        <taxon>Spermatophyta</taxon>
        <taxon>Magnoliopsida</taxon>
        <taxon>eudicotyledons</taxon>
        <taxon>Gunneridae</taxon>
        <taxon>Pentapetalae</taxon>
        <taxon>rosids</taxon>
        <taxon>malvids</taxon>
        <taxon>Brassicales</taxon>
        <taxon>Brassicaceae</taxon>
        <taxon>Camelineae</taxon>
        <taxon>Arabidopsis</taxon>
    </lineage>
</organism>
<dbReference type="PIR" id="F85040">
    <property type="entry name" value="F85040"/>
</dbReference>
<dbReference type="ExpressionAtlas" id="Q9ZR11">
    <property type="expression patterns" value="baseline and differential"/>
</dbReference>
<feature type="domain" description="Spermatogenesis-associated protein 20-like TRX" evidence="2">
    <location>
        <begin position="206"/>
        <end position="283"/>
    </location>
</feature>
<dbReference type="SUPFAM" id="SSF48208">
    <property type="entry name" value="Six-hairpin glycosidases"/>
    <property type="match status" value="1"/>
</dbReference>
<evidence type="ECO:0000256" key="1">
    <source>
        <dbReference type="SAM" id="MobiDB-lite"/>
    </source>
</evidence>
<dbReference type="PANTHER" id="PTHR42899">
    <property type="entry name" value="SPERMATOGENESIS-ASSOCIATED PROTEIN 20"/>
    <property type="match status" value="1"/>
</dbReference>
<evidence type="ECO:0000259" key="2">
    <source>
        <dbReference type="Pfam" id="PF03190"/>
    </source>
</evidence>
<dbReference type="InterPro" id="IPR004879">
    <property type="entry name" value="Ssp411-like_TRX"/>
</dbReference>
<dbReference type="GO" id="GO:0005975">
    <property type="term" value="P:carbohydrate metabolic process"/>
    <property type="evidence" value="ECO:0007669"/>
    <property type="project" value="InterPro"/>
</dbReference>
<dbReference type="InterPro" id="IPR008928">
    <property type="entry name" value="6-hairpin_glycosidase_sf"/>
</dbReference>
<dbReference type="EMBL" id="AC005275">
    <property type="protein sequence ID" value="AAD14448.1"/>
    <property type="molecule type" value="Genomic_DNA"/>
</dbReference>
<reference evidence="4" key="5">
    <citation type="submission" date="2000-03" db="EMBL/GenBank/DDBJ databases">
        <authorList>
            <person name="EU Arabidopsis sequencing project"/>
        </authorList>
    </citation>
    <scope>NUCLEOTIDE SEQUENCE</scope>
</reference>
<reference evidence="3" key="1">
    <citation type="submission" date="1998-07" db="EMBL/GenBank/DDBJ databases">
        <title>Arabidopsis thaliana BAC F4C21 from chromosome IV near 17 cM.</title>
        <authorList>
            <person name="Habermann K."/>
            <person name="de la Bastide M."/>
            <person name="Huang E.N."/>
            <person name="Gnoj L."/>
            <person name="Schutz K."/>
            <person name="Preston R."/>
            <person name="Calma C."/>
            <person name="Martienssen R."/>
            <person name="Parnell L.D."/>
            <person name="Dedhia N."/>
            <person name="McCombie W.R."/>
        </authorList>
    </citation>
    <scope>NUCLEOTIDE SEQUENCE</scope>
</reference>
<evidence type="ECO:0000313" key="4">
    <source>
        <dbReference type="EMBL" id="CAB77805.1"/>
    </source>
</evidence>
<dbReference type="InterPro" id="IPR036249">
    <property type="entry name" value="Thioredoxin-like_sf"/>
</dbReference>
<sequence>MWVSKNLKSEKKTENSDSRAIFLSYLHVSHTELLQQEKDVSEAPSLEWRILYTLSSFSQSQQTLKNDVVLLIVILKNQSAMLMKSLHLLSSSILLHRFASRSIASLSTLPRRRNIVRIHNPSFSSPFPPILSRPISSGKVLAMAEESSSSSTSSTSQKHTNRLAAEHSPYLLQHAHNPIDFMVYVKKVDWYPWGEEAFEEARKRDVDREERPDVDKALYGGGGWPLSVFLSPDLKPLMGGTYFPPNDNYGRPGFKTLLKKVKDAWNSKRDTLVKSGTYAIEELSKALSASTGADKLSDGISREALKESGKTSEADEEKSMVLFSLQGMANGGMHDHIGGGFHRYSVDECWHVPHFEKMLYDQGQLANVYLDGFSITKDVMYSYVARDILDYLRRDMIAPEGGIFSAEDADSFEFEGAKRKKEGAFYIWTSDEIDEVLGENADLFKEHYYVKKSGNCDLSSRSDPHNEFAGKNVLIERNETSAMASKFSLSVEKYQEILGECRRKLFDVRLKRPKPHLDDKIIVSWNGLVISSFARASKILKAEPESTKYYFPVVNSQPEDYIEVAEKAALFIRGNLYDEQSRRLQHSYRQGPSKAPAFLDDYAFLISGLLDLYENGGGIEWLKWAIKLQETQAKDHDGAEPSGNSVSAINLVRLASIVAGEKAESYLNTAHRLLAVFELRLRELAVAVPLMCCSADMISVPSRKQVVLVGSKSSPELTNMLSAAHSVYDPNKTVIHIDPSSSDEIEFWEEHNSNVAEMAKKNRNSEKVVALVCQHFTCSPPVFDSSSLTRLLSK</sequence>
<reference evidence="4" key="4">
    <citation type="submission" date="2000-03" db="EMBL/GenBank/DDBJ databases">
        <authorList>
            <person name="Spiegel L.A."/>
            <person name="Huang E.N."/>
            <person name="Nascimento L.U."/>
            <person name="de la Bastide M."/>
            <person name="Vil D.M."/>
            <person name="Preston R.R."/>
            <person name="Matero A."/>
            <person name="Shah R."/>
            <person name="O'Shaughnessy A."/>
            <person name="Rodriguez M."/>
            <person name="Shekher M."/>
            <person name="Schutz K."/>
            <person name="See L.H."/>
            <person name="Swaby I."/>
            <person name="Habermann K."/>
            <person name="Dedhia N.N."/>
            <person name="Mewes H.W."/>
            <person name="Lemcke K."/>
            <person name="Mayer K.F.X."/>
        </authorList>
    </citation>
    <scope>NUCLEOTIDE SEQUENCE</scope>
</reference>
<dbReference type="PANTHER" id="PTHR42899:SF1">
    <property type="entry name" value="SPERMATOGENESIS-ASSOCIATED PROTEIN 20"/>
    <property type="match status" value="1"/>
</dbReference>
<protein>
    <submittedName>
        <fullName evidence="4">Uncharacterized protein AT4g03200</fullName>
    </submittedName>
    <submittedName>
        <fullName evidence="3">Uncharacterized protein F4C21.12</fullName>
    </submittedName>
</protein>
<name>Q9ZR11_ARATH</name>
<reference key="2">
    <citation type="journal article" date="1999" name="Nature">
        <title>Sequence and analysis of chromosome 4 of the plant Arabidopsis thaliana.</title>
        <authorList>
            <consortium name="EU"/>
            <consortium name="CSHL and WU Arabidopsis Sequencing Project"/>
            <person name="Mayer K."/>
            <person name="Schuller C."/>
            <person name="Wambutt R."/>
            <person name="Murphy G."/>
            <person name="Volckaert G."/>
            <person name="Pohl T."/>
            <person name="Dusterhoft A."/>
            <person name="Stiekema W."/>
            <person name="Entian K.D."/>
            <person name="Terryn N."/>
            <person name="Harris B."/>
            <person name="Ansorge W."/>
            <person name="Brandt P."/>
            <person name="Grivell L."/>
            <person name="Rieger M."/>
            <person name="Weichselgartner M."/>
            <person name="de Simone V."/>
            <person name="Obermaier B."/>
            <person name="Mache R."/>
            <person name="Muller M."/>
            <person name="Kreis M."/>
            <person name="Delseny M."/>
            <person name="Puigdomenech P."/>
            <person name="Watson M."/>
            <person name="Schmidtheini T."/>
            <person name="Reichert B."/>
            <person name="Portatelle D."/>
            <person name="Perez-Alonso M."/>
            <person name="Boutry M."/>
            <person name="Bancroft I."/>
            <person name="Vos P."/>
            <person name="Hoheisel J."/>
            <person name="Zimmermann W."/>
            <person name="Wedler H."/>
            <person name="Ridley P."/>
            <person name="Langham S.A."/>
            <person name="McCullagh B."/>
            <person name="Bilham L."/>
            <person name="Robben J."/>
            <person name="Van der Schueren J."/>
            <person name="Grymonprez B."/>
            <person name="Chuang Y.J."/>
            <person name="Vandenbussche F."/>
            <person name="Braeken M."/>
            <person name="Weltjens I."/>
            <person name="Voet M."/>
            <person name="Bastiaens I."/>
            <person name="Aert R."/>
            <person name="Defoor E."/>
            <person name="Weitzenegger T."/>
            <person name="Bothe G."/>
            <person name="Ramsperger U."/>
            <person name="Hilbert H."/>
            <person name="Braun M."/>
            <person name="Holzer E."/>
            <person name="Brandt A."/>
            <person name="Peters S."/>
            <person name="van Staveren M."/>
            <person name="Dirske W."/>
            <person name="Mooijman P."/>
            <person name="Klein Lankhorst R."/>
            <person name="Rose M."/>
            <person name="Hauf J."/>
            <person name="Kotter P."/>
            <person name="Berneiser S."/>
            <person name="Hempel S."/>
            <person name="Feldpausch M."/>
            <person name="Lamberth S."/>
            <person name="Van den Daele H."/>
            <person name="De Keyser A."/>
            <person name="Buysshaert C."/>
            <person name="Gielen J."/>
            <person name="Villarroel R."/>
            <person name="De Clercq R."/>
            <person name="Van Montagu M."/>
            <person name="Rogers J."/>
            <person name="Cronin A."/>
            <person name="Quail M."/>
            <person name="Bray-Allen S."/>
            <person name="Clark L."/>
            <person name="Doggett J."/>
            <person name="Hall S."/>
            <person name="Kay M."/>
            <person name="Lennard N."/>
            <person name="McLay K."/>
            <person name="Mayes R."/>
            <person name="Pettett A."/>
            <person name="Rajandream M.A."/>
            <person name="Lyne M."/>
            <person name="Benes V."/>
            <person name="Rechmann S."/>
            <person name="Borkova D."/>
            <person name="Blocker H."/>
            <person name="Scharfe M."/>
            <person name="Grimm M."/>
            <person name="Lohnert T.H."/>
            <person name="Dose S."/>
            <person name="de Haan M."/>
            <person name="Maarse A."/>
            <person name="Schafer M."/>
            <person name="Muller-Auer S."/>
            <person name="Gabel C."/>
            <person name="Fuchs M."/>
            <person name="Fartmann B."/>
            <person name="Granderath K."/>
            <person name="Dauner D."/>
            <person name="Herzl A."/>
            <person name="Neumann S."/>
            <person name="Argiriou A."/>
            <person name="Vitale D."/>
            <person name="Liguori R."/>
            <person name="Piravandi E."/>
            <person name="Massenet O."/>
            <person name="Quigley F."/>
            <person name="Clabauld G."/>
            <person name="Mundlein A."/>
            <person name="Felber R."/>
            <person name="Schnabl S."/>
            <person name="Hiller R."/>
            <person name="Schmidt W."/>
            <person name="Lecharny A."/>
            <person name="Aubourg S."/>
            <person name="Chefdor F."/>
            <person name="Cooke R."/>
            <person name="Berger C."/>
            <person name="Montfort A."/>
            <person name="Casacuberta E."/>
            <person name="Gibbons T."/>
            <person name="Weber N."/>
            <person name="Vandenbol M."/>
            <person name="Bargues M."/>
            <person name="Terol J."/>
            <person name="Torres A."/>
            <person name="Perez-Perez A."/>
            <person name="Purnelle B."/>
            <person name="Bent E."/>
            <person name="Johnson S."/>
            <person name="Tacon D."/>
            <person name="Jesse T."/>
            <person name="Heijnen L."/>
            <person name="Schwarz S."/>
            <person name="Scholler P."/>
            <person name="Heber S."/>
            <person name="Francs P."/>
            <person name="Bielke C."/>
            <person name="Frishman D."/>
            <person name="Haase D."/>
            <person name="Lemcke K."/>
            <person name="Mewes H.W."/>
            <person name="Stocker S."/>
            <person name="Zaccaria P."/>
            <person name="Bevan M."/>
            <person name="Wilson R.K."/>
            <person name="de la Bastide M."/>
            <person name="Habermann K."/>
            <person name="Parnell L."/>
            <person name="Dedhia N."/>
            <person name="Gnoj L."/>
            <person name="Schutz K."/>
            <person name="Huang E."/>
            <person name="Spiegel L."/>
            <person name="Sehkon M."/>
            <person name="Murray J."/>
            <person name="Sheet P."/>
            <person name="Cordes M."/>
            <person name="Abu-Threideh J."/>
            <person name="Stoneking T."/>
            <person name="Kalicki J."/>
            <person name="Graves T."/>
            <person name="Harmon G."/>
            <person name="Edwards J."/>
            <person name="Latreille P."/>
            <person name="Courtney L."/>
            <person name="Cloud J."/>
            <person name="Abbott A."/>
            <person name="Scott K."/>
            <person name="Johnson D."/>
            <person name="Minx P."/>
            <person name="Bentley D."/>
            <person name="Fulton B."/>
            <person name="Miller N."/>
            <person name="Greco T."/>
            <person name="Kemp K."/>
            <person name="Kramer J."/>
            <person name="Fulton L."/>
            <person name="Mardis E."/>
            <person name="Dante M."/>
            <person name="Pepin K."/>
            <person name="Hillier L."/>
            <person name="Nelson J."/>
            <person name="Spieth J."/>
            <person name="Ryan E."/>
            <person name="Andrews S."/>
            <person name="Geisel C."/>
            <person name="Layman D."/>
            <person name="Du H."/>
            <person name="Ali J."/>
            <person name="Berghoff A."/>
            <person name="Jones K."/>
            <person name="Drone K."/>
            <person name="Cotton M."/>
            <person name="Joshu C."/>
            <person name="Antonoiu B."/>
            <person name="Zidanic M."/>
            <person name="Strong C."/>
            <person name="Sun H."/>
            <person name="Lamar B."/>
            <person name="Yordan C."/>
            <person name="Ma P."/>
            <person name="Zhong J."/>
            <person name="Preston R."/>
            <person name="Vil D."/>
            <person name="Shekher M."/>
            <person name="Matero A."/>
            <person name="Shah R."/>
            <person name="Swaby I.K."/>
            <person name="O'Shaughnessy A."/>
            <person name="Rodriguez M."/>
            <person name="Hoffmann J."/>
            <person name="Till S."/>
            <person name="Granat S."/>
            <person name="Shohdy N."/>
            <person name="Hasegawa A."/>
            <person name="Hameed A."/>
            <person name="Lodhi M."/>
            <person name="Johnson A."/>
            <person name="Chen E."/>
            <person name="Marra M."/>
            <person name="Martienssen R."/>
            <person name="McCombie W.R."/>
        </authorList>
    </citation>
    <scope>NUCLEOTIDE SEQUENCE [LARGE SCALE GENOMIC DNA]</scope>
    <source>
        <strain>cv. Columbia</strain>
    </source>
</reference>
<dbReference type="InterPro" id="IPR024705">
    <property type="entry name" value="Ssp411"/>
</dbReference>
<evidence type="ECO:0000313" key="3">
    <source>
        <dbReference type="EMBL" id="AAD14448.1"/>
    </source>
</evidence>
<gene>
    <name evidence="3" type="primary">F4C21.12</name>
    <name evidence="4" type="ordered locus">At4g03200</name>
</gene>
<dbReference type="Pfam" id="PF03190">
    <property type="entry name" value="Thioredox_DsbH"/>
    <property type="match status" value="2"/>
</dbReference>
<feature type="domain" description="Spermatogenesis-associated protein 20-like TRX" evidence="2">
    <location>
        <begin position="160"/>
        <end position="205"/>
    </location>
</feature>
<reference evidence="3" key="3">
    <citation type="submission" date="1999-02" db="EMBL/GenBank/DDBJ databases">
        <authorList>
            <person name="Parnell L.D."/>
        </authorList>
    </citation>
    <scope>NUCLEOTIDE SEQUENCE</scope>
</reference>
<dbReference type="AlphaFoldDB" id="Q9ZR11"/>
<dbReference type="EMBL" id="AL161496">
    <property type="protein sequence ID" value="CAB77805.1"/>
    <property type="molecule type" value="Genomic_DNA"/>
</dbReference>
<dbReference type="PIRSF" id="PIRSF006402">
    <property type="entry name" value="UCP006402_thioredoxin"/>
    <property type="match status" value="1"/>
</dbReference>
<feature type="region of interest" description="Disordered" evidence="1">
    <location>
        <begin position="143"/>
        <end position="162"/>
    </location>
</feature>
<dbReference type="Gene3D" id="3.40.30.10">
    <property type="entry name" value="Glutaredoxin"/>
    <property type="match status" value="2"/>
</dbReference>
<accession>Q9ZR11</accession>